<dbReference type="Gene3D" id="3.90.320.10">
    <property type="match status" value="1"/>
</dbReference>
<dbReference type="EMBL" id="RXIL01000145">
    <property type="protein sequence ID" value="RZN66995.1"/>
    <property type="molecule type" value="Genomic_DNA"/>
</dbReference>
<dbReference type="InterPro" id="IPR011604">
    <property type="entry name" value="PDDEXK-like_dom_sf"/>
</dbReference>
<protein>
    <submittedName>
        <fullName evidence="2">PD-(D/E)XK nuclease family protein</fullName>
    </submittedName>
</protein>
<dbReference type="AlphaFoldDB" id="A0A520KUS3"/>
<feature type="domain" description="PD-(D/E)XK endonuclease-like" evidence="1">
    <location>
        <begin position="1"/>
        <end position="235"/>
    </location>
</feature>
<feature type="non-terminal residue" evidence="2">
    <location>
        <position position="1"/>
    </location>
</feature>
<gene>
    <name evidence="2" type="ORF">EF807_07960</name>
</gene>
<reference evidence="2 3" key="1">
    <citation type="journal article" date="2019" name="Nat. Microbiol.">
        <title>Wide diversity of methane and short-chain alkane metabolisms in uncultured archaea.</title>
        <authorList>
            <person name="Borrel G."/>
            <person name="Adam P.S."/>
            <person name="McKay L.J."/>
            <person name="Chen L.X."/>
            <person name="Sierra-Garcia I.N."/>
            <person name="Sieber C.M."/>
            <person name="Letourneur Q."/>
            <person name="Ghozlane A."/>
            <person name="Andersen G.L."/>
            <person name="Li W.J."/>
            <person name="Hallam S.J."/>
            <person name="Muyzer G."/>
            <person name="de Oliveira V.M."/>
            <person name="Inskeep W.P."/>
            <person name="Banfield J.F."/>
            <person name="Gribaldo S."/>
        </authorList>
    </citation>
    <scope>NUCLEOTIDE SEQUENCE [LARGE SCALE GENOMIC DNA]</scope>
    <source>
        <strain evidence="2">NM1b</strain>
    </source>
</reference>
<sequence>TFENCPLTYRYRYIDRIKVDTEGVEAFMGSRVHESLKKLYRDDLWDKESSLKSLLDFYHSNWEKNWHDSVIIVRKEYSKEHYREIGRRSLEQYYKRYFPFDQAEICALEKRIEIPLDDFRFVGYIDRLSQRVDSTYEIHDYKTSSRLPLQRDIDEDWQLAIYQLGLQDIWDDVNDVDLIWHYLVFDKEFRSKRSPEILESLKREIISKINDIEDTIDFEPKESMLCRWCAYQNLCSAGKRSF</sequence>
<evidence type="ECO:0000313" key="3">
    <source>
        <dbReference type="Proteomes" id="UP000320766"/>
    </source>
</evidence>
<evidence type="ECO:0000313" key="2">
    <source>
        <dbReference type="EMBL" id="RZN66995.1"/>
    </source>
</evidence>
<accession>A0A520KUS3</accession>
<proteinExistence type="predicted"/>
<dbReference type="InterPro" id="IPR038726">
    <property type="entry name" value="PDDEXK_AddAB-type"/>
</dbReference>
<dbReference type="Pfam" id="PF12705">
    <property type="entry name" value="PDDEXK_1"/>
    <property type="match status" value="1"/>
</dbReference>
<evidence type="ECO:0000259" key="1">
    <source>
        <dbReference type="Pfam" id="PF12705"/>
    </source>
</evidence>
<dbReference type="Proteomes" id="UP000320766">
    <property type="component" value="Unassembled WGS sequence"/>
</dbReference>
<name>A0A520KUS3_9EURY</name>
<comment type="caution">
    <text evidence="2">The sequence shown here is derived from an EMBL/GenBank/DDBJ whole genome shotgun (WGS) entry which is preliminary data.</text>
</comment>
<organism evidence="2 3">
    <name type="scientific">Candidatus Methanolliviera hydrocarbonicum</name>
    <dbReference type="NCBI Taxonomy" id="2491085"/>
    <lineage>
        <taxon>Archaea</taxon>
        <taxon>Methanobacteriati</taxon>
        <taxon>Methanobacteriota</taxon>
        <taxon>Candidatus Methanoliparia</taxon>
        <taxon>Candidatus Methanoliparales</taxon>
        <taxon>Candidatus Methanollivieraceae</taxon>
        <taxon>Candidatus Methanolliviera</taxon>
    </lineage>
</organism>